<dbReference type="EC" id="4.1.1.44" evidence="2"/>
<dbReference type="PATRIC" id="fig|1434111.4.peg.3876"/>
<protein>
    <submittedName>
        <fullName evidence="2">Putative carboxymuconolactone decarboxylase family protein</fullName>
        <ecNumber evidence="2">4.1.1.44</ecNumber>
    </submittedName>
</protein>
<evidence type="ECO:0000259" key="1">
    <source>
        <dbReference type="Pfam" id="PF02627"/>
    </source>
</evidence>
<dbReference type="PANTHER" id="PTHR33930:SF2">
    <property type="entry name" value="BLR3452 PROTEIN"/>
    <property type="match status" value="1"/>
</dbReference>
<dbReference type="GO" id="GO:0047575">
    <property type="term" value="F:4-carboxymuconolactone decarboxylase activity"/>
    <property type="evidence" value="ECO:0007669"/>
    <property type="project" value="UniProtKB-EC"/>
</dbReference>
<dbReference type="Proteomes" id="UP000033072">
    <property type="component" value="Chromosome"/>
</dbReference>
<reference evidence="2 3" key="1">
    <citation type="submission" date="2014-07" db="EMBL/GenBank/DDBJ databases">
        <title>Methanogenic archaea and the global carbon cycle.</title>
        <authorList>
            <person name="Henriksen J.R."/>
            <person name="Luke J."/>
            <person name="Reinhart S."/>
            <person name="Benedict M.N."/>
            <person name="Youngblut N.D."/>
            <person name="Metcalf M.E."/>
            <person name="Whitaker R.J."/>
            <person name="Metcalf W.W."/>
        </authorList>
    </citation>
    <scope>NUCLEOTIDE SEQUENCE [LARGE SCALE GENOMIC DNA]</scope>
    <source>
        <strain evidence="2 3">Z-7289</strain>
    </source>
</reference>
<keyword evidence="3" id="KW-1185">Reference proteome</keyword>
<dbReference type="InterPro" id="IPR029032">
    <property type="entry name" value="AhpD-like"/>
</dbReference>
<proteinExistence type="predicted"/>
<feature type="domain" description="Carboxymuconolactone decarboxylase-like" evidence="1">
    <location>
        <begin position="31"/>
        <end position="109"/>
    </location>
</feature>
<organism evidence="2 3">
    <name type="scientific">Methanosarcina lacustris Z-7289</name>
    <dbReference type="NCBI Taxonomy" id="1434111"/>
    <lineage>
        <taxon>Archaea</taxon>
        <taxon>Methanobacteriati</taxon>
        <taxon>Methanobacteriota</taxon>
        <taxon>Stenosarchaea group</taxon>
        <taxon>Methanomicrobia</taxon>
        <taxon>Methanosarcinales</taxon>
        <taxon>Methanosarcinaceae</taxon>
        <taxon>Methanosarcina</taxon>
    </lineage>
</organism>
<dbReference type="SUPFAM" id="SSF69118">
    <property type="entry name" value="AhpD-like"/>
    <property type="match status" value="1"/>
</dbReference>
<evidence type="ECO:0000313" key="3">
    <source>
        <dbReference type="Proteomes" id="UP000033072"/>
    </source>
</evidence>
<dbReference type="NCBIfam" id="TIGR00778">
    <property type="entry name" value="ahpD_dom"/>
    <property type="match status" value="1"/>
</dbReference>
<keyword evidence="2" id="KW-0456">Lyase</keyword>
<dbReference type="HOGENOM" id="CLU_137228_2_2_2"/>
<dbReference type="GeneID" id="24807800"/>
<dbReference type="GO" id="GO:0051920">
    <property type="term" value="F:peroxiredoxin activity"/>
    <property type="evidence" value="ECO:0007669"/>
    <property type="project" value="InterPro"/>
</dbReference>
<sequence>MTEDPKKLLFDFTAGLGEFASESEVQGMQAAAFIGMVKASFETSVLDFKTKELIAIGVALYHRCPYCISLHAFNALEAGATKEEIMQASMVAVSFGGGPSMSFAVTLLKKAVETFQSESFTREDRMEILKRLGMA</sequence>
<dbReference type="AlphaFoldDB" id="A0A0E3SAF2"/>
<dbReference type="Gene3D" id="1.20.1290.10">
    <property type="entry name" value="AhpD-like"/>
    <property type="match status" value="1"/>
</dbReference>
<gene>
    <name evidence="2" type="ORF">MSLAZ_2932</name>
</gene>
<dbReference type="OrthoDB" id="111898at2157"/>
<dbReference type="KEGG" id="mls:MSLAZ_2932"/>
<name>A0A0E3SAF2_9EURY</name>
<dbReference type="InterPro" id="IPR003779">
    <property type="entry name" value="CMD-like"/>
</dbReference>
<dbReference type="Pfam" id="PF02627">
    <property type="entry name" value="CMD"/>
    <property type="match status" value="1"/>
</dbReference>
<dbReference type="InterPro" id="IPR004675">
    <property type="entry name" value="AhpD_core"/>
</dbReference>
<evidence type="ECO:0000313" key="2">
    <source>
        <dbReference type="EMBL" id="AKB76193.1"/>
    </source>
</evidence>
<dbReference type="STRING" id="1434111.MSLAZ_2932"/>
<accession>A0A0E3SAF2</accession>
<dbReference type="RefSeq" id="WP_048128274.1">
    <property type="nucleotide sequence ID" value="NZ_CP009515.1"/>
</dbReference>
<dbReference type="EMBL" id="CP009515">
    <property type="protein sequence ID" value="AKB76193.1"/>
    <property type="molecule type" value="Genomic_DNA"/>
</dbReference>
<dbReference type="PANTHER" id="PTHR33930">
    <property type="entry name" value="ALKYL HYDROPEROXIDE REDUCTASE AHPD"/>
    <property type="match status" value="1"/>
</dbReference>